<dbReference type="RefSeq" id="WP_179561694.1">
    <property type="nucleotide sequence ID" value="NZ_BAABBJ010000007.1"/>
</dbReference>
<gene>
    <name evidence="1" type="ORF">CSO01_23550</name>
</gene>
<reference evidence="1 2" key="1">
    <citation type="submission" date="2019-07" db="EMBL/GenBank/DDBJ databases">
        <title>Whole genome shotgun sequence of Cellulomonas soli NBRC 109434.</title>
        <authorList>
            <person name="Hosoyama A."/>
            <person name="Uohara A."/>
            <person name="Ohji S."/>
            <person name="Ichikawa N."/>
        </authorList>
    </citation>
    <scope>NUCLEOTIDE SEQUENCE [LARGE SCALE GENOMIC DNA]</scope>
    <source>
        <strain evidence="1 2">NBRC 109434</strain>
    </source>
</reference>
<keyword evidence="2" id="KW-1185">Reference proteome</keyword>
<protein>
    <submittedName>
        <fullName evidence="1">Uncharacterized protein</fullName>
    </submittedName>
</protein>
<sequence length="570" mass="59658">MEGIRWTGRAELPSPLHGWAAAFAALTPAVLSGVMPMLHRLDELVSRHGDAESATGEPAGLAGLSTRGIPERLLVSEWLLAEELPEEFLRRAASRELLHLDTAYRQAPPTGTTKVVVDVGPAQAGAARLVQLAALVVLHRRARSQGADLELGVLGEPADRWHGGELPELLRTWLSARRASEPTPDEVRARHESADRAWFLLAPGLAAGLRGSGLPSRRVLTADEADWDDAGVVAARVVLAGEGVHLPLPPHPVGVRVLRGEGFRRIPAAGSDPQDSAAVPFLRSAGFTGTSRKLVGRGVGEGDVVTADTGAGARPARVRVHRFSGAVIAASVSGRRMIVVHQHGAVVKVSVVGRRLGDWHGVTFPREVWGLSSADLAEIVAGPLQAVHHAGGSLWIRVPSGWYLVDPSLDVVPAAATVLVTPTGPDSVTEVGRQPACLWTRHGVLGDVSADAPAVGGGGWVAAQADPGRWVLVGPSNGRHELRVASGDEPVGLVTLSAVPHLVVRSAAGLLLRLVGPGGTRTLTGLSGEVQRLSVHPSLPILARDLDDGRVEIHDLLASTRLGVFSGSLG</sequence>
<dbReference type="AlphaFoldDB" id="A0A512PEL1"/>
<accession>A0A512PEL1</accession>
<name>A0A512PEL1_9CELL</name>
<evidence type="ECO:0000313" key="1">
    <source>
        <dbReference type="EMBL" id="GEP69640.1"/>
    </source>
</evidence>
<dbReference type="EMBL" id="BKAL01000007">
    <property type="protein sequence ID" value="GEP69640.1"/>
    <property type="molecule type" value="Genomic_DNA"/>
</dbReference>
<evidence type="ECO:0000313" key="2">
    <source>
        <dbReference type="Proteomes" id="UP000321798"/>
    </source>
</evidence>
<organism evidence="1 2">
    <name type="scientific">Cellulomonas soli</name>
    <dbReference type="NCBI Taxonomy" id="931535"/>
    <lineage>
        <taxon>Bacteria</taxon>
        <taxon>Bacillati</taxon>
        <taxon>Actinomycetota</taxon>
        <taxon>Actinomycetes</taxon>
        <taxon>Micrococcales</taxon>
        <taxon>Cellulomonadaceae</taxon>
        <taxon>Cellulomonas</taxon>
    </lineage>
</organism>
<comment type="caution">
    <text evidence="1">The sequence shown here is derived from an EMBL/GenBank/DDBJ whole genome shotgun (WGS) entry which is preliminary data.</text>
</comment>
<dbReference type="Proteomes" id="UP000321798">
    <property type="component" value="Unassembled WGS sequence"/>
</dbReference>
<proteinExistence type="predicted"/>